<reference evidence="1 2" key="1">
    <citation type="submission" date="2019-07" db="EMBL/GenBank/DDBJ databases">
        <title>Whole genome shotgun sequence of Empedobacter brevis NBRC 14943.</title>
        <authorList>
            <person name="Hosoyama A."/>
            <person name="Uohara A."/>
            <person name="Ohji S."/>
            <person name="Ichikawa N."/>
        </authorList>
    </citation>
    <scope>NUCLEOTIDE SEQUENCE [LARGE SCALE GENOMIC DNA]</scope>
    <source>
        <strain evidence="1 2">NBRC 14943</strain>
    </source>
</reference>
<dbReference type="AlphaFoldDB" id="A0A511NK87"/>
<accession>A0A511NK87</accession>
<gene>
    <name evidence="1" type="ORF">EB1_24210</name>
</gene>
<dbReference type="GeneID" id="84651340"/>
<sequence length="151" mass="17760">MNRLIVIQLLMLVCLNCKKKDSLKNNLLKEMNFYQKENNINNLLETDKKMYAKSHYLIHFDKINNDTVITLTLEPMGIKMENDDSIYGIYENNIIISDNKNLGSKYYKKTKHKLNNYTTDNIFISDLLYPVWIYQIKNDSLIILDKVGGNN</sequence>
<comment type="caution">
    <text evidence="1">The sequence shown here is derived from an EMBL/GenBank/DDBJ whole genome shotgun (WGS) entry which is preliminary data.</text>
</comment>
<dbReference type="RefSeq" id="WP_019976773.1">
    <property type="nucleotide sequence ID" value="NZ_BJXC01000017.1"/>
</dbReference>
<evidence type="ECO:0000313" key="2">
    <source>
        <dbReference type="Proteomes" id="UP000321245"/>
    </source>
</evidence>
<name>A0A511NK87_9FLAO</name>
<evidence type="ECO:0000313" key="1">
    <source>
        <dbReference type="EMBL" id="GEM52631.1"/>
    </source>
</evidence>
<protein>
    <submittedName>
        <fullName evidence="1">Uncharacterized protein</fullName>
    </submittedName>
</protein>
<dbReference type="STRING" id="1218108.GCA_000382425_03304"/>
<organism evidence="1 2">
    <name type="scientific">Empedobacter brevis NBRC 14943 = ATCC 43319</name>
    <dbReference type="NCBI Taxonomy" id="1218108"/>
    <lineage>
        <taxon>Bacteria</taxon>
        <taxon>Pseudomonadati</taxon>
        <taxon>Bacteroidota</taxon>
        <taxon>Flavobacteriia</taxon>
        <taxon>Flavobacteriales</taxon>
        <taxon>Weeksellaceae</taxon>
        <taxon>Empedobacter</taxon>
    </lineage>
</organism>
<keyword evidence="2" id="KW-1185">Reference proteome</keyword>
<dbReference type="Proteomes" id="UP000321245">
    <property type="component" value="Unassembled WGS sequence"/>
</dbReference>
<proteinExistence type="predicted"/>
<dbReference type="EMBL" id="BJXC01000017">
    <property type="protein sequence ID" value="GEM52631.1"/>
    <property type="molecule type" value="Genomic_DNA"/>
</dbReference>